<reference evidence="1 2" key="1">
    <citation type="submission" date="2018-03" db="EMBL/GenBank/DDBJ databases">
        <title>Draft genome of Deinococcus sp. OD32.</title>
        <authorList>
            <person name="Wang X.-P."/>
            <person name="Du Z.-J."/>
        </authorList>
    </citation>
    <scope>NUCLEOTIDE SEQUENCE [LARGE SCALE GENOMIC DNA]</scope>
    <source>
        <strain evidence="1 2">OD32</strain>
    </source>
</reference>
<organism evidence="1 2">
    <name type="scientific">Deinococcus arcticus</name>
    <dbReference type="NCBI Taxonomy" id="2136176"/>
    <lineage>
        <taxon>Bacteria</taxon>
        <taxon>Thermotogati</taxon>
        <taxon>Deinococcota</taxon>
        <taxon>Deinococci</taxon>
        <taxon>Deinococcales</taxon>
        <taxon>Deinococcaceae</taxon>
        <taxon>Deinococcus</taxon>
    </lineage>
</organism>
<evidence type="ECO:0000313" key="2">
    <source>
        <dbReference type="Proteomes" id="UP000240317"/>
    </source>
</evidence>
<dbReference type="RefSeq" id="WP_107138939.1">
    <property type="nucleotide sequence ID" value="NZ_PYSV01000016.1"/>
</dbReference>
<evidence type="ECO:0000313" key="1">
    <source>
        <dbReference type="EMBL" id="PTA67002.1"/>
    </source>
</evidence>
<dbReference type="AlphaFoldDB" id="A0A2T3W553"/>
<proteinExistence type="predicted"/>
<gene>
    <name evidence="1" type="ORF">C8263_14920</name>
</gene>
<comment type="caution">
    <text evidence="1">The sequence shown here is derived from an EMBL/GenBank/DDBJ whole genome shotgun (WGS) entry which is preliminary data.</text>
</comment>
<sequence>MTLELADVLKHSFSADELRANLHYVLAAIYEDASNRTLASNVSQASGLDYYWLYNELCGISTFDLSDTARMTDVQHRLEQGGLLEWRRQNPI</sequence>
<dbReference type="Proteomes" id="UP000240317">
    <property type="component" value="Unassembled WGS sequence"/>
</dbReference>
<name>A0A2T3W553_9DEIO</name>
<accession>A0A2T3W553</accession>
<protein>
    <submittedName>
        <fullName evidence="1">Uncharacterized protein</fullName>
    </submittedName>
</protein>
<dbReference type="EMBL" id="PYSV01000016">
    <property type="protein sequence ID" value="PTA67002.1"/>
    <property type="molecule type" value="Genomic_DNA"/>
</dbReference>
<keyword evidence="2" id="KW-1185">Reference proteome</keyword>